<dbReference type="Pfam" id="PF01585">
    <property type="entry name" value="G-patch"/>
    <property type="match status" value="1"/>
</dbReference>
<dbReference type="PANTHER" id="PTHR23329">
    <property type="entry name" value="TUFTELIN-INTERACTING PROTEIN 11-RELATED"/>
    <property type="match status" value="1"/>
</dbReference>
<dbReference type="WBParaSite" id="GPLIN_000815000">
    <property type="protein sequence ID" value="GPLIN_000815000"/>
    <property type="gene ID" value="GPLIN_000815000"/>
</dbReference>
<evidence type="ECO:0000313" key="4">
    <source>
        <dbReference type="WBParaSite" id="GPLIN_000815000"/>
    </source>
</evidence>
<feature type="domain" description="G-patch" evidence="2">
    <location>
        <begin position="58"/>
        <end position="104"/>
    </location>
</feature>
<dbReference type="InterPro" id="IPR045211">
    <property type="entry name" value="TFP11/STIP/Ntr1"/>
</dbReference>
<dbReference type="PROSITE" id="PS50174">
    <property type="entry name" value="G_PATCH"/>
    <property type="match status" value="1"/>
</dbReference>
<feature type="region of interest" description="Disordered" evidence="1">
    <location>
        <begin position="118"/>
        <end position="144"/>
    </location>
</feature>
<evidence type="ECO:0000256" key="1">
    <source>
        <dbReference type="SAM" id="MobiDB-lite"/>
    </source>
</evidence>
<reference evidence="3" key="1">
    <citation type="submission" date="2014-05" db="EMBL/GenBank/DDBJ databases">
        <title>The genome and life-stage specific transcriptomes of Globodera pallida elucidate key aspects of plant parasitism by a cyst nematode.</title>
        <authorList>
            <person name="Cotton J.A."/>
            <person name="Lilley C.J."/>
            <person name="Jones L.M."/>
            <person name="Kikuchi T."/>
            <person name="Reid A.J."/>
            <person name="Thorpe P."/>
            <person name="Tsai I.J."/>
            <person name="Beasley H."/>
            <person name="Blok V."/>
            <person name="Cock P.J.A."/>
            <person name="Van den Akker S.E."/>
            <person name="Holroyd N."/>
            <person name="Hunt M."/>
            <person name="Mantelin S."/>
            <person name="Naghra H."/>
            <person name="Pain A."/>
            <person name="Palomares-Rius J.E."/>
            <person name="Zarowiecki M."/>
            <person name="Berriman M."/>
            <person name="Jones J.T."/>
            <person name="Urwin P.E."/>
        </authorList>
    </citation>
    <scope>NUCLEOTIDE SEQUENCE [LARGE SCALE GENOMIC DNA]</scope>
    <source>
        <strain evidence="3">Lindley</strain>
    </source>
</reference>
<feature type="region of interest" description="Disordered" evidence="1">
    <location>
        <begin position="20"/>
        <end position="44"/>
    </location>
</feature>
<reference evidence="4" key="2">
    <citation type="submission" date="2016-06" db="UniProtKB">
        <authorList>
            <consortium name="WormBaseParasite"/>
        </authorList>
    </citation>
    <scope>IDENTIFICATION</scope>
</reference>
<accession>A0A183C5K5</accession>
<organism evidence="3 4">
    <name type="scientific">Globodera pallida</name>
    <name type="common">Potato cyst nematode worm</name>
    <name type="synonym">Heterodera pallida</name>
    <dbReference type="NCBI Taxonomy" id="36090"/>
    <lineage>
        <taxon>Eukaryota</taxon>
        <taxon>Metazoa</taxon>
        <taxon>Ecdysozoa</taxon>
        <taxon>Nematoda</taxon>
        <taxon>Chromadorea</taxon>
        <taxon>Rhabditida</taxon>
        <taxon>Tylenchina</taxon>
        <taxon>Tylenchomorpha</taxon>
        <taxon>Tylenchoidea</taxon>
        <taxon>Heteroderidae</taxon>
        <taxon>Heteroderinae</taxon>
        <taxon>Globodera</taxon>
    </lineage>
</organism>
<dbReference type="InterPro" id="IPR000467">
    <property type="entry name" value="G_patch_dom"/>
</dbReference>
<dbReference type="PANTHER" id="PTHR23329:SF16">
    <property type="entry name" value="G-PATCH DOMAIN-CONTAINING PROTEIN"/>
    <property type="match status" value="1"/>
</dbReference>
<dbReference type="GO" id="GO:0003676">
    <property type="term" value="F:nucleic acid binding"/>
    <property type="evidence" value="ECO:0007669"/>
    <property type="project" value="InterPro"/>
</dbReference>
<evidence type="ECO:0000313" key="3">
    <source>
        <dbReference type="Proteomes" id="UP000050741"/>
    </source>
</evidence>
<name>A0A183C5K5_GLOPA</name>
<dbReference type="GO" id="GO:0071008">
    <property type="term" value="C:U2-type post-mRNA release spliceosomal complex"/>
    <property type="evidence" value="ECO:0007669"/>
    <property type="project" value="TreeGrafter"/>
</dbReference>
<keyword evidence="3" id="KW-1185">Reference proteome</keyword>
<sequence>MYRNDSAPISFVSAKTEVYDVEDAVNDESPPAEDAPSNANDGPNLALNDLEWVANCQKSDVLLQMMKNMGFQEGKGLGKSGQGIVEPIISTPNPGKKAFGASRADEDSQNCFRPVREAESCGTEQQQQRVGEGRPGPARKGQMPCQHNVVGTLKSAGFTEHSAEEIWQAMGVLANHKIMSLGMGFELVKRRVGSSRRMEMNNHSPFHTASAPPEAVQQSKDGWRPDFKTSRTQKPGLFYVLRFEESTSFVPFFFFLGHNDWT</sequence>
<dbReference type="GO" id="GO:0000390">
    <property type="term" value="P:spliceosomal complex disassembly"/>
    <property type="evidence" value="ECO:0007669"/>
    <property type="project" value="InterPro"/>
</dbReference>
<dbReference type="AlphaFoldDB" id="A0A183C5K5"/>
<feature type="region of interest" description="Disordered" evidence="1">
    <location>
        <begin position="203"/>
        <end position="228"/>
    </location>
</feature>
<proteinExistence type="predicted"/>
<protein>
    <submittedName>
        <fullName evidence="4">G-patch domain-containing protein</fullName>
    </submittedName>
</protein>
<evidence type="ECO:0000259" key="2">
    <source>
        <dbReference type="PROSITE" id="PS50174"/>
    </source>
</evidence>
<dbReference type="SMART" id="SM00443">
    <property type="entry name" value="G_patch"/>
    <property type="match status" value="1"/>
</dbReference>
<dbReference type="Proteomes" id="UP000050741">
    <property type="component" value="Unassembled WGS sequence"/>
</dbReference>